<dbReference type="EMBL" id="JANLCJ010000003">
    <property type="protein sequence ID" value="MCS5733989.1"/>
    <property type="molecule type" value="Genomic_DNA"/>
</dbReference>
<name>A0ABT2H248_9MICO</name>
<comment type="caution">
    <text evidence="2">The sequence shown here is derived from an EMBL/GenBank/DDBJ whole genome shotgun (WGS) entry which is preliminary data.</text>
</comment>
<keyword evidence="1" id="KW-0812">Transmembrane</keyword>
<dbReference type="RefSeq" id="WP_259538838.1">
    <property type="nucleotide sequence ID" value="NZ_JANLCJ010000003.1"/>
</dbReference>
<protein>
    <submittedName>
        <fullName evidence="2">DUF2993 domain-containing protein</fullName>
    </submittedName>
</protein>
<keyword evidence="1" id="KW-0472">Membrane</keyword>
<dbReference type="Proteomes" id="UP001165586">
    <property type="component" value="Unassembled WGS sequence"/>
</dbReference>
<evidence type="ECO:0000256" key="1">
    <source>
        <dbReference type="SAM" id="Phobius"/>
    </source>
</evidence>
<reference evidence="2" key="1">
    <citation type="submission" date="2022-08" db="EMBL/GenBank/DDBJ databases">
        <authorList>
            <person name="Deng Y."/>
            <person name="Han X.-F."/>
            <person name="Zhang Y.-Q."/>
        </authorList>
    </citation>
    <scope>NUCLEOTIDE SEQUENCE</scope>
    <source>
        <strain evidence="2">CPCC 203386</strain>
    </source>
</reference>
<gene>
    <name evidence="2" type="ORF">N1032_09590</name>
</gene>
<feature type="transmembrane region" description="Helical" evidence="1">
    <location>
        <begin position="21"/>
        <end position="43"/>
    </location>
</feature>
<keyword evidence="1" id="KW-1133">Transmembrane helix</keyword>
<proteinExistence type="predicted"/>
<sequence>MTTEHHVSPPAPVAKKRPSRALWWVIGIVVVLAVLVVVADIAVRAYAQNRAEAEIADQLPEQVQGDIQVTIGGFSFLTQLIAGSFDEVQLDAPALTVDGVPVAAHVTAKGVPTDLTKPVGDIQASLTLDQNAVNRVITLPGDAQLALGDDVVSYEGDITFLGIDLGYRVTGQVDASGTEVTIQPESATLTQGSNDLNIDVGSLLQNVTNEPITVCVAEYLPQGASIDSLQVSQGEATVYLSADDFVLSEDSLRTLGTCP</sequence>
<organism evidence="2 3">
    <name type="scientific">Herbiconiux daphne</name>
    <dbReference type="NCBI Taxonomy" id="2970914"/>
    <lineage>
        <taxon>Bacteria</taxon>
        <taxon>Bacillati</taxon>
        <taxon>Actinomycetota</taxon>
        <taxon>Actinomycetes</taxon>
        <taxon>Micrococcales</taxon>
        <taxon>Microbacteriaceae</taxon>
        <taxon>Herbiconiux</taxon>
    </lineage>
</organism>
<keyword evidence="3" id="KW-1185">Reference proteome</keyword>
<evidence type="ECO:0000313" key="2">
    <source>
        <dbReference type="EMBL" id="MCS5733989.1"/>
    </source>
</evidence>
<accession>A0ABT2H248</accession>
<dbReference type="InterPro" id="IPR021373">
    <property type="entry name" value="DUF2993"/>
</dbReference>
<evidence type="ECO:0000313" key="3">
    <source>
        <dbReference type="Proteomes" id="UP001165586"/>
    </source>
</evidence>
<dbReference type="Pfam" id="PF11209">
    <property type="entry name" value="LmeA"/>
    <property type="match status" value="1"/>
</dbReference>